<keyword evidence="1 5" id="KW-0474">Menaquinone biosynthesis</keyword>
<keyword evidence="9" id="KW-1185">Reference proteome</keyword>
<dbReference type="InterPro" id="IPR025110">
    <property type="entry name" value="AMP-bd_C"/>
</dbReference>
<reference evidence="8 9" key="1">
    <citation type="journal article" date="2018" name="Int. J. Syst. Evol. Microbiol.">
        <title>Planococcus salinus sp. nov., a moderately halophilic bacterium isolated from a saline-alkali soil.</title>
        <authorList>
            <person name="Gan L."/>
        </authorList>
    </citation>
    <scope>NUCLEOTIDE SEQUENCE [LARGE SCALE GENOMIC DNA]</scope>
    <source>
        <strain evidence="8 9">LCB217</strain>
    </source>
</reference>
<dbReference type="InterPro" id="IPR045851">
    <property type="entry name" value="AMP-bd_C_sf"/>
</dbReference>
<name>A0A3M8P3L3_9BACL</name>
<evidence type="ECO:0000256" key="5">
    <source>
        <dbReference type="HAMAP-Rule" id="MF_00731"/>
    </source>
</evidence>
<evidence type="ECO:0000313" key="8">
    <source>
        <dbReference type="EMBL" id="RNF38275.1"/>
    </source>
</evidence>
<dbReference type="InterPro" id="IPR020845">
    <property type="entry name" value="AMP-binding_CS"/>
</dbReference>
<dbReference type="PANTHER" id="PTHR43767:SF1">
    <property type="entry name" value="NONRIBOSOMAL PEPTIDE SYNTHASE PES1 (EUROFUNG)-RELATED"/>
    <property type="match status" value="1"/>
</dbReference>
<comment type="caution">
    <text evidence="8">The sequence shown here is derived from an EMBL/GenBank/DDBJ whole genome shotgun (WGS) entry which is preliminary data.</text>
</comment>
<evidence type="ECO:0000256" key="1">
    <source>
        <dbReference type="ARBA" id="ARBA00022428"/>
    </source>
</evidence>
<sequence>MTYPNWLSQRAHLSGSRLALSFQETQWTFSEINDVALEYAGKLTALGVQKNTRVAILAKSSPEFVFVMYGCLHVGCEMVMLNERLARAELSYQIDDSSADYVLVDDVLKEKVTDSQLILFSRIKGTSPVPFTPQKEWKKERTISIMYTSGTTGNPKGVRQTAENHFSSAVSSALNIGISPEDVWLCVMPLFHISGFSILMRSLIYGMGVRLHDKFDASSCAAELQAGRVTHMSVVGVTLERMLDVLAADEMSVSPKFKTMLAGGGPVPVAYIQRAASYGISVLQTYGMTETSSQTTTLQPADAAQKIGSSGKPLFLYQVKIDGAEKAGDKGEILIHGPQVTPGYIGRFADRNVQEDGWLHTGDVGFLDEEGFLFVVDRRSDLIVSGGENVYPAEIEKVLLAHPAVREAGVCGAPSDEWGEVPVAFVVLNKPVETDELLVYCKEQIASYKVPKRLSIVETLPRNASNKLLRRELKAWL</sequence>
<keyword evidence="2 5" id="KW-0436">Ligase</keyword>
<dbReference type="PROSITE" id="PS00455">
    <property type="entry name" value="AMP_BINDING"/>
    <property type="match status" value="1"/>
</dbReference>
<dbReference type="UniPathway" id="UPA01057">
    <property type="reaction ID" value="UER00166"/>
</dbReference>
<dbReference type="Gene3D" id="3.30.300.30">
    <property type="match status" value="1"/>
</dbReference>
<feature type="domain" description="AMP-dependent synthetase/ligase" evidence="6">
    <location>
        <begin position="9"/>
        <end position="344"/>
    </location>
</feature>
<dbReference type="GO" id="GO:0008756">
    <property type="term" value="F:o-succinylbenzoate-CoA ligase activity"/>
    <property type="evidence" value="ECO:0007669"/>
    <property type="project" value="UniProtKB-UniRule"/>
</dbReference>
<comment type="pathway">
    <text evidence="5">Quinol/quinone metabolism; menaquinone biosynthesis.</text>
</comment>
<dbReference type="InterPro" id="IPR000873">
    <property type="entry name" value="AMP-dep_synth/lig_dom"/>
</dbReference>
<dbReference type="NCBIfam" id="NF002966">
    <property type="entry name" value="PRK03640.1"/>
    <property type="match status" value="1"/>
</dbReference>
<dbReference type="UniPathway" id="UPA00079"/>
<accession>A0A3M8P3L3</accession>
<dbReference type="InterPro" id="IPR042099">
    <property type="entry name" value="ANL_N_sf"/>
</dbReference>
<comment type="function">
    <text evidence="5">Converts 2-succinylbenzoate (OSB) to 2-succinylbenzoyl-CoA (OSB-CoA).</text>
</comment>
<dbReference type="RefSeq" id="WP_123166506.1">
    <property type="nucleotide sequence ID" value="NZ_RIAX01000017.1"/>
</dbReference>
<keyword evidence="3 5" id="KW-0547">Nucleotide-binding</keyword>
<organism evidence="8 9">
    <name type="scientific">Planococcus salinus</name>
    <dbReference type="NCBI Taxonomy" id="1848460"/>
    <lineage>
        <taxon>Bacteria</taxon>
        <taxon>Bacillati</taxon>
        <taxon>Bacillota</taxon>
        <taxon>Bacilli</taxon>
        <taxon>Bacillales</taxon>
        <taxon>Caryophanaceae</taxon>
        <taxon>Planococcus</taxon>
    </lineage>
</organism>
<comment type="similarity">
    <text evidence="5">Belongs to the ATP-dependent AMP-binding enzyme family. MenE subfamily.</text>
</comment>
<evidence type="ECO:0000256" key="2">
    <source>
        <dbReference type="ARBA" id="ARBA00022598"/>
    </source>
</evidence>
<comment type="pathway">
    <text evidence="5">Quinol/quinone metabolism; 1,4-dihydroxy-2-naphthoate biosynthesis; 1,4-dihydroxy-2-naphthoate from chorismate: step 5/7.</text>
</comment>
<dbReference type="Proteomes" id="UP000275473">
    <property type="component" value="Unassembled WGS sequence"/>
</dbReference>
<dbReference type="GO" id="GO:0009234">
    <property type="term" value="P:menaquinone biosynthetic process"/>
    <property type="evidence" value="ECO:0007669"/>
    <property type="project" value="UniProtKB-UniRule"/>
</dbReference>
<dbReference type="NCBIfam" id="TIGR01923">
    <property type="entry name" value="menE"/>
    <property type="match status" value="1"/>
</dbReference>
<dbReference type="EMBL" id="RIAX01000017">
    <property type="protein sequence ID" value="RNF38275.1"/>
    <property type="molecule type" value="Genomic_DNA"/>
</dbReference>
<evidence type="ECO:0000313" key="9">
    <source>
        <dbReference type="Proteomes" id="UP000275473"/>
    </source>
</evidence>
<evidence type="ECO:0000256" key="3">
    <source>
        <dbReference type="ARBA" id="ARBA00022741"/>
    </source>
</evidence>
<dbReference type="PANTHER" id="PTHR43767">
    <property type="entry name" value="LONG-CHAIN-FATTY-ACID--COA LIGASE"/>
    <property type="match status" value="1"/>
</dbReference>
<gene>
    <name evidence="5 8" type="primary">menE</name>
    <name evidence="8" type="ORF">EEX84_15220</name>
</gene>
<proteinExistence type="inferred from homology"/>
<dbReference type="SUPFAM" id="SSF56801">
    <property type="entry name" value="Acetyl-CoA synthetase-like"/>
    <property type="match status" value="1"/>
</dbReference>
<dbReference type="InterPro" id="IPR010192">
    <property type="entry name" value="MenE"/>
</dbReference>
<comment type="catalytic activity">
    <reaction evidence="5">
        <text>2-succinylbenzoate + ATP + CoA = 2-succinylbenzoyl-CoA + AMP + diphosphate</text>
        <dbReference type="Rhea" id="RHEA:17009"/>
        <dbReference type="ChEBI" id="CHEBI:18325"/>
        <dbReference type="ChEBI" id="CHEBI:30616"/>
        <dbReference type="ChEBI" id="CHEBI:33019"/>
        <dbReference type="ChEBI" id="CHEBI:57287"/>
        <dbReference type="ChEBI" id="CHEBI:57364"/>
        <dbReference type="ChEBI" id="CHEBI:456215"/>
        <dbReference type="EC" id="6.2.1.26"/>
    </reaction>
</comment>
<dbReference type="HAMAP" id="MF_00731">
    <property type="entry name" value="MenE"/>
    <property type="match status" value="1"/>
</dbReference>
<evidence type="ECO:0000259" key="6">
    <source>
        <dbReference type="Pfam" id="PF00501"/>
    </source>
</evidence>
<protein>
    <recommendedName>
        <fullName evidence="5">2-succinylbenzoate--CoA ligase</fullName>
        <ecNumber evidence="5">6.2.1.26</ecNumber>
    </recommendedName>
    <alternativeName>
        <fullName evidence="5">o-succinylbenzoyl-CoA synthetase</fullName>
        <shortName evidence="5">OSB-CoA synthetase</shortName>
    </alternativeName>
</protein>
<keyword evidence="4 5" id="KW-0067">ATP-binding</keyword>
<evidence type="ECO:0000256" key="4">
    <source>
        <dbReference type="ARBA" id="ARBA00022840"/>
    </source>
</evidence>
<dbReference type="EC" id="6.2.1.26" evidence="5"/>
<feature type="domain" description="AMP-binding enzyme C-terminal" evidence="7">
    <location>
        <begin position="394"/>
        <end position="467"/>
    </location>
</feature>
<dbReference type="Gene3D" id="3.40.50.12780">
    <property type="entry name" value="N-terminal domain of ligase-like"/>
    <property type="match status" value="1"/>
</dbReference>
<dbReference type="InterPro" id="IPR050237">
    <property type="entry name" value="ATP-dep_AMP-bd_enzyme"/>
</dbReference>
<dbReference type="GO" id="GO:0005524">
    <property type="term" value="F:ATP binding"/>
    <property type="evidence" value="ECO:0007669"/>
    <property type="project" value="UniProtKB-KW"/>
</dbReference>
<evidence type="ECO:0000259" key="7">
    <source>
        <dbReference type="Pfam" id="PF13193"/>
    </source>
</evidence>
<dbReference type="Pfam" id="PF00501">
    <property type="entry name" value="AMP-binding"/>
    <property type="match status" value="1"/>
</dbReference>
<dbReference type="AlphaFoldDB" id="A0A3M8P3L3"/>
<dbReference type="Pfam" id="PF13193">
    <property type="entry name" value="AMP-binding_C"/>
    <property type="match status" value="1"/>
</dbReference>
<dbReference type="OrthoDB" id="9762242at2"/>